<dbReference type="OrthoDB" id="9790678at2"/>
<evidence type="ECO:0000313" key="9">
    <source>
        <dbReference type="Proteomes" id="UP000030012"/>
    </source>
</evidence>
<dbReference type="NCBIfam" id="NF006671">
    <property type="entry name" value="PRK09219.1"/>
    <property type="match status" value="1"/>
</dbReference>
<feature type="binding site" evidence="5">
    <location>
        <position position="27"/>
    </location>
    <ligand>
        <name>xanthine</name>
        <dbReference type="ChEBI" id="CHEBI:17712"/>
    </ligand>
</feature>
<dbReference type="Proteomes" id="UP000030012">
    <property type="component" value="Unassembled WGS sequence"/>
</dbReference>
<dbReference type="Gene3D" id="3.40.50.2020">
    <property type="match status" value="1"/>
</dbReference>
<feature type="domain" description="Phosphoribosyltransferase" evidence="7">
    <location>
        <begin position="23"/>
        <end position="157"/>
    </location>
</feature>
<keyword evidence="2 5" id="KW-0328">Glycosyltransferase</keyword>
<comment type="pathway">
    <text evidence="5">Purine metabolism; XMP biosynthesis via salvage pathway; XMP from xanthine: step 1/1.</text>
</comment>
<evidence type="ECO:0000259" key="7">
    <source>
        <dbReference type="Pfam" id="PF00156"/>
    </source>
</evidence>
<feature type="binding site" evidence="5">
    <location>
        <begin position="128"/>
        <end position="132"/>
    </location>
    <ligand>
        <name>5-phospho-alpha-D-ribose 1-diphosphate</name>
        <dbReference type="ChEBI" id="CHEBI:58017"/>
    </ligand>
</feature>
<dbReference type="CDD" id="cd06223">
    <property type="entry name" value="PRTases_typeI"/>
    <property type="match status" value="1"/>
</dbReference>
<accession>A0A0A0I671</accession>
<dbReference type="InterPro" id="IPR029057">
    <property type="entry name" value="PRTase-like"/>
</dbReference>
<dbReference type="GO" id="GO:0005737">
    <property type="term" value="C:cytoplasm"/>
    <property type="evidence" value="ECO:0007669"/>
    <property type="project" value="UniProtKB-SubCell"/>
</dbReference>
<evidence type="ECO:0000313" key="8">
    <source>
        <dbReference type="EMBL" id="KGM95791.1"/>
    </source>
</evidence>
<dbReference type="PANTHER" id="PTHR43864:SF1">
    <property type="entry name" value="XANTHINE PHOSPHORIBOSYLTRANSFERASE"/>
    <property type="match status" value="1"/>
</dbReference>
<comment type="catalytic activity">
    <reaction evidence="5">
        <text>XMP + diphosphate = xanthine + 5-phospho-alpha-D-ribose 1-diphosphate</text>
        <dbReference type="Rhea" id="RHEA:10800"/>
        <dbReference type="ChEBI" id="CHEBI:17712"/>
        <dbReference type="ChEBI" id="CHEBI:33019"/>
        <dbReference type="ChEBI" id="CHEBI:57464"/>
        <dbReference type="ChEBI" id="CHEBI:58017"/>
        <dbReference type="EC" id="2.4.2.22"/>
    </reaction>
</comment>
<dbReference type="AlphaFoldDB" id="A0A0A0I671"/>
<gene>
    <name evidence="5" type="primary">xpt</name>
    <name evidence="8" type="ORF">Z968_08375</name>
</gene>
<proteinExistence type="inferred from homology"/>
<dbReference type="GO" id="GO:0000310">
    <property type="term" value="F:xanthine phosphoribosyltransferase activity"/>
    <property type="evidence" value="ECO:0007669"/>
    <property type="project" value="UniProtKB-UniRule"/>
</dbReference>
<dbReference type="EC" id="2.4.2.22" evidence="5 6"/>
<dbReference type="InterPro" id="IPR000836">
    <property type="entry name" value="PRTase_dom"/>
</dbReference>
<dbReference type="InterPro" id="IPR010079">
    <property type="entry name" value="Xanthine_PRibTrfase"/>
</dbReference>
<feature type="binding site" evidence="5">
    <location>
        <position position="20"/>
    </location>
    <ligand>
        <name>xanthine</name>
        <dbReference type="ChEBI" id="CHEBI:17712"/>
    </ligand>
</feature>
<organism evidence="8 9">
    <name type="scientific">Clostridium novyi A str. 4552</name>
    <dbReference type="NCBI Taxonomy" id="1444289"/>
    <lineage>
        <taxon>Bacteria</taxon>
        <taxon>Bacillati</taxon>
        <taxon>Bacillota</taxon>
        <taxon>Clostridia</taxon>
        <taxon>Eubacteriales</taxon>
        <taxon>Clostridiaceae</taxon>
        <taxon>Clostridium</taxon>
    </lineage>
</organism>
<evidence type="ECO:0000256" key="5">
    <source>
        <dbReference type="HAMAP-Rule" id="MF_01184"/>
    </source>
</evidence>
<evidence type="ECO:0000256" key="2">
    <source>
        <dbReference type="ARBA" id="ARBA00022676"/>
    </source>
</evidence>
<name>A0A0A0I671_CLONO</name>
<evidence type="ECO:0000256" key="6">
    <source>
        <dbReference type="NCBIfam" id="TIGR01744"/>
    </source>
</evidence>
<dbReference type="SUPFAM" id="SSF53271">
    <property type="entry name" value="PRTase-like"/>
    <property type="match status" value="1"/>
</dbReference>
<protein>
    <recommendedName>
        <fullName evidence="5 6">Xanthine phosphoribosyltransferase</fullName>
        <shortName evidence="5">XPRTase</shortName>
        <ecNumber evidence="5 6">2.4.2.22</ecNumber>
    </recommendedName>
</protein>
<evidence type="ECO:0000256" key="3">
    <source>
        <dbReference type="ARBA" id="ARBA00022679"/>
    </source>
</evidence>
<dbReference type="NCBIfam" id="TIGR01744">
    <property type="entry name" value="XPRTase"/>
    <property type="match status" value="1"/>
</dbReference>
<dbReference type="EMBL" id="JENJ01000033">
    <property type="protein sequence ID" value="KGM95791.1"/>
    <property type="molecule type" value="Genomic_DNA"/>
</dbReference>
<keyword evidence="3 5" id="KW-0808">Transferase</keyword>
<dbReference type="RefSeq" id="WP_039255557.1">
    <property type="nucleotide sequence ID" value="NZ_JENJ01000033.1"/>
</dbReference>
<evidence type="ECO:0000256" key="1">
    <source>
        <dbReference type="ARBA" id="ARBA00022490"/>
    </source>
</evidence>
<dbReference type="Pfam" id="PF00156">
    <property type="entry name" value="Pribosyltran"/>
    <property type="match status" value="1"/>
</dbReference>
<comment type="caution">
    <text evidence="8">The sequence shown here is derived from an EMBL/GenBank/DDBJ whole genome shotgun (WGS) entry which is preliminary data.</text>
</comment>
<dbReference type="GO" id="GO:0006166">
    <property type="term" value="P:purine ribonucleoside salvage"/>
    <property type="evidence" value="ECO:0007669"/>
    <property type="project" value="UniProtKB-KW"/>
</dbReference>
<keyword evidence="4 5" id="KW-0660">Purine salvage</keyword>
<comment type="subunit">
    <text evidence="5">Homodimer.</text>
</comment>
<feature type="binding site" evidence="5">
    <location>
        <position position="156"/>
    </location>
    <ligand>
        <name>xanthine</name>
        <dbReference type="ChEBI" id="CHEBI:17712"/>
    </ligand>
</feature>
<evidence type="ECO:0000256" key="4">
    <source>
        <dbReference type="ARBA" id="ARBA00022726"/>
    </source>
</evidence>
<dbReference type="UniPathway" id="UPA00602">
    <property type="reaction ID" value="UER00658"/>
</dbReference>
<dbReference type="InterPro" id="IPR050118">
    <property type="entry name" value="Pur/Pyrimidine_PRTase"/>
</dbReference>
<comment type="function">
    <text evidence="5">Converts the preformed base xanthine, a product of nucleic acid breakdown, to xanthosine 5'-monophosphate (XMP), so it can be reused for RNA or DNA synthesis.</text>
</comment>
<reference evidence="8 9" key="1">
    <citation type="submission" date="2014-01" db="EMBL/GenBank/DDBJ databases">
        <title>Plasmidome dynamics in the species complex Clostridium novyi sensu lato converts strains of independent lineages into distinctly different pathogens.</title>
        <authorList>
            <person name="Skarin H."/>
            <person name="Segerman B."/>
        </authorList>
    </citation>
    <scope>NUCLEOTIDE SEQUENCE [LARGE SCALE GENOMIC DNA]</scope>
    <source>
        <strain evidence="8 9">4552</strain>
    </source>
</reference>
<comment type="subcellular location">
    <subcellularLocation>
        <location evidence="5">Cytoplasm</location>
    </subcellularLocation>
</comment>
<dbReference type="PANTHER" id="PTHR43864">
    <property type="entry name" value="HYPOXANTHINE/GUANINE PHOSPHORIBOSYLTRANSFERASE"/>
    <property type="match status" value="1"/>
</dbReference>
<dbReference type="HAMAP" id="MF_01184">
    <property type="entry name" value="XPRTase"/>
    <property type="match status" value="1"/>
</dbReference>
<dbReference type="GO" id="GO:0032265">
    <property type="term" value="P:XMP salvage"/>
    <property type="evidence" value="ECO:0007669"/>
    <property type="project" value="UniProtKB-UniRule"/>
</dbReference>
<keyword evidence="1 5" id="KW-0963">Cytoplasm</keyword>
<comment type="similarity">
    <text evidence="5">Belongs to the purine/pyrimidine phosphoribosyltransferase family. Xpt subfamily.</text>
</comment>
<sequence>MELLKNRILEDGNVLGEDVLKVDSFLNHQIDVQLLNEIGKEFKRRFQNKDITKILTIEASGIGIACIAAQYFNVPVVFAKKHEGSNMDKNTYESEVFSFTKNKSYKVRVSKKYISSEDKILIIDDFLANGNAACGLIDIVRQGNAEVEGVGIVIEKGFQDGREAIESKGVTVESLAIVESMKNGKVVFKN</sequence>
<dbReference type="GO" id="GO:0046110">
    <property type="term" value="P:xanthine metabolic process"/>
    <property type="evidence" value="ECO:0007669"/>
    <property type="project" value="UniProtKB-UniRule"/>
</dbReference>